<accession>A0A1H6L9I4</accession>
<name>A0A1H6L9I4_9BACT</name>
<evidence type="ECO:0000313" key="2">
    <source>
        <dbReference type="Proteomes" id="UP000176204"/>
    </source>
</evidence>
<reference evidence="2" key="1">
    <citation type="submission" date="2016-09" db="EMBL/GenBank/DDBJ databases">
        <authorList>
            <person name="Koehorst J."/>
        </authorList>
    </citation>
    <scope>NUCLEOTIDE SEQUENCE [LARGE SCALE GENOMIC DNA]</scope>
</reference>
<dbReference type="RefSeq" id="WP_172801774.1">
    <property type="nucleotide sequence ID" value="NZ_JACVVN010000007.1"/>
</dbReference>
<proteinExistence type="predicted"/>
<dbReference type="EMBL" id="LT629973">
    <property type="protein sequence ID" value="SEH84893.1"/>
    <property type="molecule type" value="Genomic_DNA"/>
</dbReference>
<gene>
    <name evidence="1" type="ORF">PYTT_1192</name>
</gene>
<sequence>MDISDSGGWTRKLPEGWERVHEVRTVDELAAAMLPCKDLRHRMQIVYERGKARVLHTWTAQEWAGTWTLTCTEDADAPGEVRSPRIMYEDVAWSLYDMDMAALEQGDVSLIRRISDRE</sequence>
<organism evidence="1 2">
    <name type="scientific">Akkermansia glycaniphila</name>
    <dbReference type="NCBI Taxonomy" id="1679444"/>
    <lineage>
        <taxon>Bacteria</taxon>
        <taxon>Pseudomonadati</taxon>
        <taxon>Verrucomicrobiota</taxon>
        <taxon>Verrucomicrobiia</taxon>
        <taxon>Verrucomicrobiales</taxon>
        <taxon>Akkermansiaceae</taxon>
        <taxon>Akkermansia</taxon>
    </lineage>
</organism>
<dbReference type="Proteomes" id="UP000176204">
    <property type="component" value="Chromosome I"/>
</dbReference>
<dbReference type="KEGG" id="agl:PYTT_1192"/>
<keyword evidence="2" id="KW-1185">Reference proteome</keyword>
<protein>
    <submittedName>
        <fullName evidence="1">Uncharacterized protein</fullName>
    </submittedName>
</protein>
<dbReference type="AlphaFoldDB" id="A0A1H6L9I4"/>
<evidence type="ECO:0000313" key="1">
    <source>
        <dbReference type="EMBL" id="SEH84893.1"/>
    </source>
</evidence>